<protein>
    <recommendedName>
        <fullName evidence="9">DEAD-box ATP-dependent RNA helicase RhpA</fullName>
        <ecNumber evidence="1">3.6.4.13</ecNumber>
    </recommendedName>
</protein>
<evidence type="ECO:0000256" key="12">
    <source>
        <dbReference type="SAM" id="MobiDB-lite"/>
    </source>
</evidence>
<evidence type="ECO:0000259" key="14">
    <source>
        <dbReference type="PROSITE" id="PS51194"/>
    </source>
</evidence>
<dbReference type="Pfam" id="PF00270">
    <property type="entry name" value="DEAD"/>
    <property type="match status" value="1"/>
</dbReference>
<dbReference type="GO" id="GO:0003676">
    <property type="term" value="F:nucleic acid binding"/>
    <property type="evidence" value="ECO:0007669"/>
    <property type="project" value="InterPro"/>
</dbReference>
<evidence type="ECO:0000256" key="3">
    <source>
        <dbReference type="ARBA" id="ARBA00022741"/>
    </source>
</evidence>
<feature type="domain" description="DEAD-box RNA helicase Q" evidence="15">
    <location>
        <begin position="236"/>
        <end position="264"/>
    </location>
</feature>
<dbReference type="SMART" id="SM00490">
    <property type="entry name" value="HELICc"/>
    <property type="match status" value="1"/>
</dbReference>
<dbReference type="GO" id="GO:0005829">
    <property type="term" value="C:cytosol"/>
    <property type="evidence" value="ECO:0007669"/>
    <property type="project" value="TreeGrafter"/>
</dbReference>
<organism evidence="16 17">
    <name type="scientific">Acetobacter aceti</name>
    <dbReference type="NCBI Taxonomy" id="435"/>
    <lineage>
        <taxon>Bacteria</taxon>
        <taxon>Pseudomonadati</taxon>
        <taxon>Pseudomonadota</taxon>
        <taxon>Alphaproteobacteria</taxon>
        <taxon>Acetobacterales</taxon>
        <taxon>Acetobacteraceae</taxon>
        <taxon>Acetobacter</taxon>
        <taxon>Acetobacter subgen. Acetobacter</taxon>
    </lineage>
</organism>
<evidence type="ECO:0000256" key="4">
    <source>
        <dbReference type="ARBA" id="ARBA00022801"/>
    </source>
</evidence>
<dbReference type="InterPro" id="IPR014001">
    <property type="entry name" value="Helicase_ATP-bd"/>
</dbReference>
<dbReference type="InterPro" id="IPR011545">
    <property type="entry name" value="DEAD/DEAH_box_helicase_dom"/>
</dbReference>
<keyword evidence="3 11" id="KW-0547">Nucleotide-binding</keyword>
<dbReference type="EC" id="3.6.4.13" evidence="1"/>
<keyword evidence="6 11" id="KW-0067">ATP-binding</keyword>
<dbReference type="CDD" id="cd18787">
    <property type="entry name" value="SF2_C_DEAD"/>
    <property type="match status" value="1"/>
</dbReference>
<dbReference type="SMART" id="SM00487">
    <property type="entry name" value="DEXDc"/>
    <property type="match status" value="1"/>
</dbReference>
<dbReference type="GO" id="GO:0009266">
    <property type="term" value="P:response to temperature stimulus"/>
    <property type="evidence" value="ECO:0007669"/>
    <property type="project" value="UniProtKB-ARBA"/>
</dbReference>
<dbReference type="InterPro" id="IPR050079">
    <property type="entry name" value="DEAD_box_RNA_helicase"/>
</dbReference>
<dbReference type="OrthoDB" id="9805696at2"/>
<dbReference type="PROSITE" id="PS51192">
    <property type="entry name" value="HELICASE_ATP_BIND_1"/>
    <property type="match status" value="1"/>
</dbReference>
<evidence type="ECO:0000256" key="7">
    <source>
        <dbReference type="ARBA" id="ARBA00038437"/>
    </source>
</evidence>
<dbReference type="GO" id="GO:0003724">
    <property type="term" value="F:RNA helicase activity"/>
    <property type="evidence" value="ECO:0007669"/>
    <property type="project" value="UniProtKB-EC"/>
</dbReference>
<evidence type="ECO:0000259" key="13">
    <source>
        <dbReference type="PROSITE" id="PS51192"/>
    </source>
</evidence>
<dbReference type="GO" id="GO:0016787">
    <property type="term" value="F:hydrolase activity"/>
    <property type="evidence" value="ECO:0007669"/>
    <property type="project" value="UniProtKB-KW"/>
</dbReference>
<evidence type="ECO:0000313" key="16">
    <source>
        <dbReference type="EMBL" id="AQS85262.1"/>
    </source>
</evidence>
<name>A0A1U9KHH3_ACEAC</name>
<evidence type="ECO:0000256" key="9">
    <source>
        <dbReference type="ARBA" id="ARBA00074363"/>
    </source>
</evidence>
<gene>
    <name evidence="16" type="ORF">A0U92_11240</name>
</gene>
<dbReference type="PROSITE" id="PS51194">
    <property type="entry name" value="HELICASE_CTER"/>
    <property type="match status" value="1"/>
</dbReference>
<keyword evidence="2" id="KW-0963">Cytoplasm</keyword>
<evidence type="ECO:0000256" key="10">
    <source>
        <dbReference type="PROSITE-ProRule" id="PRU00552"/>
    </source>
</evidence>
<dbReference type="CDD" id="cd00268">
    <property type="entry name" value="DEADc"/>
    <property type="match status" value="1"/>
</dbReference>
<proteinExistence type="inferred from homology"/>
<feature type="region of interest" description="Disordered" evidence="12">
    <location>
        <begin position="606"/>
        <end position="715"/>
    </location>
</feature>
<dbReference type="InterPro" id="IPR044742">
    <property type="entry name" value="DEAD/DEAH_RhlB"/>
</dbReference>
<dbReference type="PROSITE" id="PS00039">
    <property type="entry name" value="DEAD_ATP_HELICASE"/>
    <property type="match status" value="1"/>
</dbReference>
<reference evidence="16 17" key="1">
    <citation type="submission" date="2016-03" db="EMBL/GenBank/DDBJ databases">
        <title>Acetic acid bacteria sequencing.</title>
        <authorList>
            <person name="Brandt J."/>
            <person name="Jakob F."/>
            <person name="Vogel R.F."/>
        </authorList>
    </citation>
    <scope>NUCLEOTIDE SEQUENCE [LARGE SCALE GENOMIC DNA]</scope>
    <source>
        <strain evidence="16 17">TMW2.1153</strain>
    </source>
</reference>
<keyword evidence="4 11" id="KW-0378">Hydrolase</keyword>
<evidence type="ECO:0000256" key="5">
    <source>
        <dbReference type="ARBA" id="ARBA00022806"/>
    </source>
</evidence>
<feature type="domain" description="Helicase C-terminal" evidence="14">
    <location>
        <begin position="466"/>
        <end position="614"/>
    </location>
</feature>
<dbReference type="InterPro" id="IPR027417">
    <property type="entry name" value="P-loop_NTPase"/>
</dbReference>
<feature type="region of interest" description="Disordered" evidence="12">
    <location>
        <begin position="1"/>
        <end position="232"/>
    </location>
</feature>
<feature type="compositionally biased region" description="Low complexity" evidence="12">
    <location>
        <begin position="15"/>
        <end position="51"/>
    </location>
</feature>
<comment type="catalytic activity">
    <reaction evidence="8">
        <text>ATP + H2O = ADP + phosphate + H(+)</text>
        <dbReference type="Rhea" id="RHEA:13065"/>
        <dbReference type="ChEBI" id="CHEBI:15377"/>
        <dbReference type="ChEBI" id="CHEBI:15378"/>
        <dbReference type="ChEBI" id="CHEBI:30616"/>
        <dbReference type="ChEBI" id="CHEBI:43474"/>
        <dbReference type="ChEBI" id="CHEBI:456216"/>
        <dbReference type="EC" id="3.6.4.13"/>
    </reaction>
</comment>
<dbReference type="EMBL" id="CP014692">
    <property type="protein sequence ID" value="AQS85262.1"/>
    <property type="molecule type" value="Genomic_DNA"/>
</dbReference>
<feature type="compositionally biased region" description="Low complexity" evidence="12">
    <location>
        <begin position="62"/>
        <end position="74"/>
    </location>
</feature>
<dbReference type="KEGG" id="aace:A0U92_11240"/>
<dbReference type="PANTHER" id="PTHR47959">
    <property type="entry name" value="ATP-DEPENDENT RNA HELICASE RHLE-RELATED"/>
    <property type="match status" value="1"/>
</dbReference>
<feature type="compositionally biased region" description="Basic and acidic residues" evidence="12">
    <location>
        <begin position="666"/>
        <end position="698"/>
    </location>
</feature>
<evidence type="ECO:0000256" key="2">
    <source>
        <dbReference type="ARBA" id="ARBA00022490"/>
    </source>
</evidence>
<dbReference type="STRING" id="435.A0U92_11240"/>
<accession>A0A1U9KHH3</accession>
<comment type="similarity">
    <text evidence="7 11">Belongs to the DEAD box helicase family.</text>
</comment>
<evidence type="ECO:0000256" key="6">
    <source>
        <dbReference type="ARBA" id="ARBA00022840"/>
    </source>
</evidence>
<evidence type="ECO:0000259" key="15">
    <source>
        <dbReference type="PROSITE" id="PS51195"/>
    </source>
</evidence>
<dbReference type="RefSeq" id="WP_077813314.1">
    <property type="nucleotide sequence ID" value="NZ_CP014692.1"/>
</dbReference>
<dbReference type="Proteomes" id="UP000188937">
    <property type="component" value="Chromosome"/>
</dbReference>
<dbReference type="Pfam" id="PF00271">
    <property type="entry name" value="Helicase_C"/>
    <property type="match status" value="1"/>
</dbReference>
<dbReference type="SUPFAM" id="SSF52540">
    <property type="entry name" value="P-loop containing nucleoside triphosphate hydrolases"/>
    <property type="match status" value="1"/>
</dbReference>
<evidence type="ECO:0000256" key="8">
    <source>
        <dbReference type="ARBA" id="ARBA00047984"/>
    </source>
</evidence>
<feature type="compositionally biased region" description="Basic and acidic residues" evidence="12">
    <location>
        <begin position="118"/>
        <end position="131"/>
    </location>
</feature>
<sequence>MSPKASDTTEKKPRTAASRTRTRKAATTSDAMTTESAAVTAEASTTPAPKRATTRRKKPLEETVATEVTPVTESEAPKKATRTRRTKAEPAETEVAVATDDTLEARPAAKAPRRTMRKKAEPVVADKKEAVPTEADAEETPVKKPRTRKAAVAKSADTETSPAPATKKPTRRRSTKTEVKSVDEAAVEDTTEARPLHVGGALDGTVEPNTEIHPPAAPASVAEPAQKDVPEESAQVTFADLGLSEPILRAVTEMGYVHPTPIQEQAIPSVLHGQDVLGVAQTGTGKTASFTLPMLEILSGSRARARMPRSLILEPTRELALQVAENFVNYGKHLKLTHALLIGGESMADQKEVLNKGVDVLIATPGRLLDLFERGGLLLTQTRILVIDEADRMLDMGFIPDIERIVGFLPMNRQTLFFSATMAPEIRRLADAFLQSPKQITVSRPSTVATTIETGLIVVDEDDKRKVLRRLLRAENLQNAIVFCNRKRDVDVLLKSLLKHGFSAGALHGDLPQSVRFQTLEKFKSGELKILVCSDVAARGIDIGGLSHVFNFDLPFHAEDYVHRIGRTGRAGKEGKAYSLATPYDRKFAEAIETLTGKPIPRLERDDITQLDWASDEESRGSRGRKKRNGRGPERERDNERPRQSEAPARKKEVEKKPATPVEAAPHAEAREDRRGTRDRNDRNDRNRRDDNRRRGSEIADAPGENVLGFGTDVPNFMKLPRRVPVAIEATVEDGTES</sequence>
<dbReference type="PANTHER" id="PTHR47959:SF13">
    <property type="entry name" value="ATP-DEPENDENT RNA HELICASE RHLE"/>
    <property type="match status" value="1"/>
</dbReference>
<dbReference type="PROSITE" id="PS51195">
    <property type="entry name" value="Q_MOTIF"/>
    <property type="match status" value="1"/>
</dbReference>
<dbReference type="Gene3D" id="3.40.50.300">
    <property type="entry name" value="P-loop containing nucleotide triphosphate hydrolases"/>
    <property type="match status" value="2"/>
</dbReference>
<keyword evidence="17" id="KW-1185">Reference proteome</keyword>
<evidence type="ECO:0000256" key="11">
    <source>
        <dbReference type="RuleBase" id="RU000492"/>
    </source>
</evidence>
<dbReference type="FunFam" id="3.40.50.300:FF:000108">
    <property type="entry name" value="ATP-dependent RNA helicase RhlE"/>
    <property type="match status" value="1"/>
</dbReference>
<dbReference type="InterPro" id="IPR014014">
    <property type="entry name" value="RNA_helicase_DEAD_Q_motif"/>
</dbReference>
<feature type="short sequence motif" description="Q motif" evidence="10">
    <location>
        <begin position="236"/>
        <end position="264"/>
    </location>
</feature>
<dbReference type="GO" id="GO:0042255">
    <property type="term" value="P:ribosome assembly"/>
    <property type="evidence" value="ECO:0007669"/>
    <property type="project" value="UniProtKB-ARBA"/>
</dbReference>
<evidence type="ECO:0000313" key="17">
    <source>
        <dbReference type="Proteomes" id="UP000188937"/>
    </source>
</evidence>
<dbReference type="InterPro" id="IPR001650">
    <property type="entry name" value="Helicase_C-like"/>
</dbReference>
<feature type="compositionally biased region" description="Basic and acidic residues" evidence="12">
    <location>
        <begin position="631"/>
        <end position="658"/>
    </location>
</feature>
<evidence type="ECO:0000256" key="1">
    <source>
        <dbReference type="ARBA" id="ARBA00012552"/>
    </source>
</evidence>
<keyword evidence="5 11" id="KW-0347">Helicase</keyword>
<dbReference type="InterPro" id="IPR000629">
    <property type="entry name" value="RNA-helicase_DEAD-box_CS"/>
</dbReference>
<dbReference type="GO" id="GO:0005524">
    <property type="term" value="F:ATP binding"/>
    <property type="evidence" value="ECO:0007669"/>
    <property type="project" value="UniProtKB-KW"/>
</dbReference>
<feature type="domain" description="Helicase ATP-binding" evidence="13">
    <location>
        <begin position="267"/>
        <end position="440"/>
    </location>
</feature>
<dbReference type="AlphaFoldDB" id="A0A1U9KHH3"/>